<organism evidence="1 2">
    <name type="scientific">Aerococcus sanguinicola</name>
    <dbReference type="NCBI Taxonomy" id="119206"/>
    <lineage>
        <taxon>Bacteria</taxon>
        <taxon>Bacillati</taxon>
        <taxon>Bacillota</taxon>
        <taxon>Bacilli</taxon>
        <taxon>Lactobacillales</taxon>
        <taxon>Aerococcaceae</taxon>
        <taxon>Aerococcus</taxon>
    </lineage>
</organism>
<reference evidence="1 2" key="1">
    <citation type="submission" date="2019-09" db="EMBL/GenBank/DDBJ databases">
        <title>Draft genome sequence assemblies of isolates from the urinary tract.</title>
        <authorList>
            <person name="Mores C.R."/>
            <person name="Putonti C."/>
            <person name="Wolfe A.J."/>
        </authorList>
    </citation>
    <scope>NUCLEOTIDE SEQUENCE [LARGE SCALE GENOMIC DNA]</scope>
    <source>
        <strain evidence="1 2">UMB623</strain>
    </source>
</reference>
<evidence type="ECO:0000313" key="2">
    <source>
        <dbReference type="Proteomes" id="UP000327148"/>
    </source>
</evidence>
<dbReference type="AlphaFoldDB" id="A0A5N1GNL5"/>
<gene>
    <name evidence="1" type="ORF">F6I03_07765</name>
</gene>
<proteinExistence type="predicted"/>
<evidence type="ECO:0000313" key="1">
    <source>
        <dbReference type="EMBL" id="KAA9300320.1"/>
    </source>
</evidence>
<dbReference type="Proteomes" id="UP000327148">
    <property type="component" value="Unassembled WGS sequence"/>
</dbReference>
<accession>A0A5N1GNL5</accession>
<dbReference type="EMBL" id="VYWO01000005">
    <property type="protein sequence ID" value="KAA9300320.1"/>
    <property type="molecule type" value="Genomic_DNA"/>
</dbReference>
<comment type="caution">
    <text evidence="1">The sequence shown here is derived from an EMBL/GenBank/DDBJ whole genome shotgun (WGS) entry which is preliminary data.</text>
</comment>
<dbReference type="OrthoDB" id="2136490at2"/>
<protein>
    <submittedName>
        <fullName evidence="1">Uncharacterized protein</fullName>
    </submittedName>
</protein>
<sequence>MGDLLVLLVLIPLIVYAGRAVYKEFYGQGPCAACAFKQKGCAGTCQPIKKKQQAKQTSYYCKLKQGD</sequence>
<dbReference type="STRING" id="119206.AWM72_06200"/>
<dbReference type="RefSeq" id="WP_070431269.1">
    <property type="nucleotide sequence ID" value="NZ_VYWO01000005.1"/>
</dbReference>
<name>A0A5N1GNL5_9LACT</name>